<name>A0A438GPU1_VITVI</name>
<accession>A0A438GPU1</accession>
<comment type="caution">
    <text evidence="1">The sequence shown here is derived from an EMBL/GenBank/DDBJ whole genome shotgun (WGS) entry which is preliminary data.</text>
</comment>
<sequence>MTEDVGDFGVGAGQFSLSCRFRNVENTVWVFTGFMAFTKGSGVLVGRDWGDQRSMGRPVIVDEVGLMDIPLQGGVFTWSGGSNNQTWARLDRFLVNSSWLISSVACFRRLPRPLSDHFPVVLEGGGLRRGPLL</sequence>
<protein>
    <recommendedName>
        <fullName evidence="3">Endonuclease/exonuclease/phosphatase domain-containing protein</fullName>
    </recommendedName>
</protein>
<dbReference type="EMBL" id="QGNW01000374">
    <property type="protein sequence ID" value="RVW74225.1"/>
    <property type="molecule type" value="Genomic_DNA"/>
</dbReference>
<dbReference type="InterPro" id="IPR036691">
    <property type="entry name" value="Endo/exonu/phosph_ase_sf"/>
</dbReference>
<evidence type="ECO:0008006" key="3">
    <source>
        <dbReference type="Google" id="ProtNLM"/>
    </source>
</evidence>
<dbReference type="PANTHER" id="PTHR33710:SF64">
    <property type="entry name" value="ENDONUCLEASE_EXONUCLEASE_PHOSPHATASE DOMAIN-CONTAINING PROTEIN"/>
    <property type="match status" value="1"/>
</dbReference>
<dbReference type="AlphaFoldDB" id="A0A438GPU1"/>
<reference evidence="1 2" key="1">
    <citation type="journal article" date="2018" name="PLoS Genet.">
        <title>Population sequencing reveals clonal diversity and ancestral inbreeding in the grapevine cultivar Chardonnay.</title>
        <authorList>
            <person name="Roach M.J."/>
            <person name="Johnson D.L."/>
            <person name="Bohlmann J."/>
            <person name="van Vuuren H.J."/>
            <person name="Jones S.J."/>
            <person name="Pretorius I.S."/>
            <person name="Schmidt S.A."/>
            <person name="Borneman A.R."/>
        </authorList>
    </citation>
    <scope>NUCLEOTIDE SEQUENCE [LARGE SCALE GENOMIC DNA]</scope>
    <source>
        <strain evidence="2">cv. Chardonnay</strain>
        <tissue evidence="1">Leaf</tissue>
    </source>
</reference>
<dbReference type="Gene3D" id="3.60.10.10">
    <property type="entry name" value="Endonuclease/exonuclease/phosphatase"/>
    <property type="match status" value="1"/>
</dbReference>
<dbReference type="Proteomes" id="UP000288805">
    <property type="component" value="Unassembled WGS sequence"/>
</dbReference>
<proteinExistence type="predicted"/>
<gene>
    <name evidence="1" type="ORF">CK203_055973</name>
</gene>
<evidence type="ECO:0000313" key="2">
    <source>
        <dbReference type="Proteomes" id="UP000288805"/>
    </source>
</evidence>
<dbReference type="PANTHER" id="PTHR33710">
    <property type="entry name" value="BNAC02G09200D PROTEIN"/>
    <property type="match status" value="1"/>
</dbReference>
<organism evidence="1 2">
    <name type="scientific">Vitis vinifera</name>
    <name type="common">Grape</name>
    <dbReference type="NCBI Taxonomy" id="29760"/>
    <lineage>
        <taxon>Eukaryota</taxon>
        <taxon>Viridiplantae</taxon>
        <taxon>Streptophyta</taxon>
        <taxon>Embryophyta</taxon>
        <taxon>Tracheophyta</taxon>
        <taxon>Spermatophyta</taxon>
        <taxon>Magnoliopsida</taxon>
        <taxon>eudicotyledons</taxon>
        <taxon>Gunneridae</taxon>
        <taxon>Pentapetalae</taxon>
        <taxon>rosids</taxon>
        <taxon>Vitales</taxon>
        <taxon>Vitaceae</taxon>
        <taxon>Viteae</taxon>
        <taxon>Vitis</taxon>
    </lineage>
</organism>
<dbReference type="SUPFAM" id="SSF56219">
    <property type="entry name" value="DNase I-like"/>
    <property type="match status" value="1"/>
</dbReference>
<evidence type="ECO:0000313" key="1">
    <source>
        <dbReference type="EMBL" id="RVW74225.1"/>
    </source>
</evidence>